<gene>
    <name evidence="5" type="ORF">NP439_06920</name>
</gene>
<evidence type="ECO:0000256" key="2">
    <source>
        <dbReference type="ARBA" id="ARBA00023125"/>
    </source>
</evidence>
<name>A0ABY5JW50_9BACI</name>
<keyword evidence="6" id="KW-1185">Reference proteome</keyword>
<dbReference type="SUPFAM" id="SSF46785">
    <property type="entry name" value="Winged helix' DNA-binding domain"/>
    <property type="match status" value="1"/>
</dbReference>
<keyword evidence="3" id="KW-0804">Transcription</keyword>
<proteinExistence type="predicted"/>
<evidence type="ECO:0000256" key="1">
    <source>
        <dbReference type="ARBA" id="ARBA00023015"/>
    </source>
</evidence>
<dbReference type="RefSeq" id="WP_256709293.1">
    <property type="nucleotide sequence ID" value="NZ_CP101914.1"/>
</dbReference>
<dbReference type="SMART" id="SM00347">
    <property type="entry name" value="HTH_MARR"/>
    <property type="match status" value="1"/>
</dbReference>
<evidence type="ECO:0000259" key="4">
    <source>
        <dbReference type="PROSITE" id="PS50995"/>
    </source>
</evidence>
<accession>A0ABY5JW50</accession>
<dbReference type="PANTHER" id="PTHR42756:SF1">
    <property type="entry name" value="TRANSCRIPTIONAL REPRESSOR OF EMRAB OPERON"/>
    <property type="match status" value="1"/>
</dbReference>
<organism evidence="5 6">
    <name type="scientific">Oceanobacillus jeddahense</name>
    <dbReference type="NCBI Taxonomy" id="1462527"/>
    <lineage>
        <taxon>Bacteria</taxon>
        <taxon>Bacillati</taxon>
        <taxon>Bacillota</taxon>
        <taxon>Bacilli</taxon>
        <taxon>Bacillales</taxon>
        <taxon>Bacillaceae</taxon>
        <taxon>Oceanobacillus</taxon>
    </lineage>
</organism>
<dbReference type="InterPro" id="IPR000835">
    <property type="entry name" value="HTH_MarR-typ"/>
</dbReference>
<evidence type="ECO:0000313" key="6">
    <source>
        <dbReference type="Proteomes" id="UP001059773"/>
    </source>
</evidence>
<feature type="domain" description="HTH marR-type" evidence="4">
    <location>
        <begin position="7"/>
        <end position="143"/>
    </location>
</feature>
<sequence length="144" mass="16639">MIDNYLNECLYFTTSRLNRLITKMAEDTFSKIGLSPNAAFFMMILSEKDGVTQKEMGESLHLQPSTVTRLIEGLIKKMVIEKEMKGRSAHLHLTDKGQKMIDDIYQTWDELREIYNDILGKDFADQLSKDILQTSDQLEKRISS</sequence>
<keyword evidence="1" id="KW-0805">Transcription regulation</keyword>
<dbReference type="EMBL" id="CP101914">
    <property type="protein sequence ID" value="UUI04379.1"/>
    <property type="molecule type" value="Genomic_DNA"/>
</dbReference>
<evidence type="ECO:0000313" key="5">
    <source>
        <dbReference type="EMBL" id="UUI04379.1"/>
    </source>
</evidence>
<keyword evidence="2" id="KW-0238">DNA-binding</keyword>
<protein>
    <submittedName>
        <fullName evidence="5">MarR family transcriptional regulator</fullName>
    </submittedName>
</protein>
<reference evidence="5" key="1">
    <citation type="submission" date="2022-07" db="EMBL/GenBank/DDBJ databases">
        <title>FELIX.</title>
        <authorList>
            <person name="Wan K.H."/>
            <person name="Park S."/>
            <person name="Lawrence Q."/>
            <person name="Eichenberger J.P."/>
            <person name="Booth B.W."/>
            <person name="Piaggio A.J."/>
            <person name="Chandler J.C."/>
            <person name="Franklin A.B."/>
            <person name="Celniker S.E."/>
        </authorList>
    </citation>
    <scope>NUCLEOTIDE SEQUENCE</scope>
    <source>
        <strain evidence="5">QA-1986 374</strain>
    </source>
</reference>
<evidence type="ECO:0000256" key="3">
    <source>
        <dbReference type="ARBA" id="ARBA00023163"/>
    </source>
</evidence>
<dbReference type="Proteomes" id="UP001059773">
    <property type="component" value="Chromosome"/>
</dbReference>
<dbReference type="InterPro" id="IPR036390">
    <property type="entry name" value="WH_DNA-bd_sf"/>
</dbReference>
<dbReference type="Pfam" id="PF01047">
    <property type="entry name" value="MarR"/>
    <property type="match status" value="1"/>
</dbReference>
<dbReference type="Gene3D" id="1.10.10.10">
    <property type="entry name" value="Winged helix-like DNA-binding domain superfamily/Winged helix DNA-binding domain"/>
    <property type="match status" value="1"/>
</dbReference>
<dbReference type="InterPro" id="IPR036388">
    <property type="entry name" value="WH-like_DNA-bd_sf"/>
</dbReference>
<dbReference type="PROSITE" id="PS50995">
    <property type="entry name" value="HTH_MARR_2"/>
    <property type="match status" value="1"/>
</dbReference>
<dbReference type="PANTHER" id="PTHR42756">
    <property type="entry name" value="TRANSCRIPTIONAL REGULATOR, MARR"/>
    <property type="match status" value="1"/>
</dbReference>